<reference evidence="3 4" key="1">
    <citation type="submission" date="2019-02" db="EMBL/GenBank/DDBJ databases">
        <title>Opniocepnalus argus genome.</title>
        <authorList>
            <person name="Zhou C."/>
            <person name="Xiao S."/>
        </authorList>
    </citation>
    <scope>NUCLEOTIDE SEQUENCE [LARGE SCALE GENOMIC DNA]</scope>
    <source>
        <strain evidence="3">OARG1902GOOAL</strain>
        <tissue evidence="3">Muscle</tissue>
    </source>
</reference>
<name>A0A6G1QCK6_CHAAH</name>
<dbReference type="AlphaFoldDB" id="A0A6G1QCK6"/>
<feature type="transmembrane region" description="Helical" evidence="2">
    <location>
        <begin position="612"/>
        <end position="639"/>
    </location>
</feature>
<evidence type="ECO:0000256" key="2">
    <source>
        <dbReference type="SAM" id="Phobius"/>
    </source>
</evidence>
<feature type="region of interest" description="Disordered" evidence="1">
    <location>
        <begin position="75"/>
        <end position="94"/>
    </location>
</feature>
<feature type="compositionally biased region" description="Polar residues" evidence="1">
    <location>
        <begin position="9"/>
        <end position="29"/>
    </location>
</feature>
<feature type="transmembrane region" description="Helical" evidence="2">
    <location>
        <begin position="815"/>
        <end position="835"/>
    </location>
</feature>
<feature type="compositionally biased region" description="Polar residues" evidence="1">
    <location>
        <begin position="37"/>
        <end position="47"/>
    </location>
</feature>
<feature type="transmembrane region" description="Helical" evidence="2">
    <location>
        <begin position="705"/>
        <end position="724"/>
    </location>
</feature>
<gene>
    <name evidence="3" type="ORF">EXN66_Car015826</name>
</gene>
<accession>A0A6G1QCK6</accession>
<evidence type="ECO:0000313" key="4">
    <source>
        <dbReference type="Proteomes" id="UP000503349"/>
    </source>
</evidence>
<dbReference type="PANTHER" id="PTHR23302:SF4">
    <property type="entry name" value="TRANSMEMBRANE CHANNEL-LIKE PROTEIN 6"/>
    <property type="match status" value="1"/>
</dbReference>
<dbReference type="Proteomes" id="UP000503349">
    <property type="component" value="Chromosome 15"/>
</dbReference>
<keyword evidence="2 3" id="KW-0812">Transmembrane</keyword>
<keyword evidence="2" id="KW-1133">Transmembrane helix</keyword>
<keyword evidence="2" id="KW-0472">Membrane</keyword>
<evidence type="ECO:0000256" key="1">
    <source>
        <dbReference type="SAM" id="MobiDB-lite"/>
    </source>
</evidence>
<feature type="region of interest" description="Disordered" evidence="1">
    <location>
        <begin position="1"/>
        <end position="58"/>
    </location>
</feature>
<dbReference type="InterPro" id="IPR038900">
    <property type="entry name" value="TMC"/>
</dbReference>
<reference evidence="4" key="2">
    <citation type="submission" date="2019-02" db="EMBL/GenBank/DDBJ databases">
        <title>Opniocepnalus argus Var Kimnra genome.</title>
        <authorList>
            <person name="Zhou C."/>
            <person name="Xiao S."/>
        </authorList>
    </citation>
    <scope>NUCLEOTIDE SEQUENCE [LARGE SCALE GENOMIC DNA]</scope>
</reference>
<protein>
    <submittedName>
        <fullName evidence="3">Transmembrane channel-like protein 5</fullName>
    </submittedName>
</protein>
<dbReference type="GO" id="GO:0008381">
    <property type="term" value="F:mechanosensitive monoatomic ion channel activity"/>
    <property type="evidence" value="ECO:0007669"/>
    <property type="project" value="TreeGrafter"/>
</dbReference>
<dbReference type="EMBL" id="CM015726">
    <property type="protein sequence ID" value="KAF3700139.1"/>
    <property type="molecule type" value="Genomic_DNA"/>
</dbReference>
<feature type="compositionally biased region" description="Basic and acidic residues" evidence="1">
    <location>
        <begin position="76"/>
        <end position="94"/>
    </location>
</feature>
<keyword evidence="4" id="KW-1185">Reference proteome</keyword>
<evidence type="ECO:0000313" key="3">
    <source>
        <dbReference type="EMBL" id="KAF3700139.1"/>
    </source>
</evidence>
<feature type="transmembrane region" description="Helical" evidence="2">
    <location>
        <begin position="847"/>
        <end position="868"/>
    </location>
</feature>
<organism evidence="3 4">
    <name type="scientific">Channa argus</name>
    <name type="common">Northern snakehead</name>
    <name type="synonym">Ophicephalus argus</name>
    <dbReference type="NCBI Taxonomy" id="215402"/>
    <lineage>
        <taxon>Eukaryota</taxon>
        <taxon>Metazoa</taxon>
        <taxon>Chordata</taxon>
        <taxon>Craniata</taxon>
        <taxon>Vertebrata</taxon>
        <taxon>Euteleostomi</taxon>
        <taxon>Actinopterygii</taxon>
        <taxon>Neopterygii</taxon>
        <taxon>Teleostei</taxon>
        <taxon>Neoteleostei</taxon>
        <taxon>Acanthomorphata</taxon>
        <taxon>Anabantaria</taxon>
        <taxon>Anabantiformes</taxon>
        <taxon>Channoidei</taxon>
        <taxon>Channidae</taxon>
        <taxon>Channa</taxon>
    </lineage>
</organism>
<sequence>MSDEDCSKETPSTILEDSQSFTMDSSQLDSDYENLGEDSTGQESFVHSTRDPAARTQRFTETLYRDGFGECTEMTDIPHGDVADEDFSKKKPSRTMEDSLSFTVDICQMDADYGNLGEDPPSQDSSLQFVKEPAASAQRFPEALQMDVFGECTDVADEDLTKKIPSKIMEDSVSFNMDICQMDSDYENLGEDVPSQESSLQFVKEPAASAQTFPEALQMDVIGECTDVADEDLTKKTPSKIMEDSVSFNMDICQMDSDYENLEEDPPSQDSSLQFVNEPAASAQTFPEALQMDVIGECTDVADEDLTKKTPSKIMEDSVSFNMDICQMDSDYENLEEDPPSQDSSLQFVNEPAASAQTFPEALQMDVIGECTDVADEDLTKKIPSKIMEDSLSFNMDICQMDFDYENLGEDVPSQESSLQFVKEPAASAQTFPEALQMDVIGECTDVADEDLTKKTPSKIMEDSVSFNMDICQMDSDYENLGEDPPSQDSFLQFVNEPAASAQRFPEALQMDVFGECTDQETEHILDNEQITSLKRHNWSAATLKVISSMPSHTAENKKDQLLSSLRGLSVSEGLRKLRAMPLSLADKMELNYLQLWHSPMKRLSGRFGTGVLSYFLFLRTLLLFNLFLFVIVGLFVVFPQVVHHPHQSYLGSFTALQLLTGRGYLSQSPMFYGYYTNTTIQTCPNNSTGRPPVLSLCVKYTVPAAYFVSIAIAFFIICMILVYSMSKAIGRSFHVLKSNKNLAVRVFCCWDFKVSKKTSVTLQSEKISTQLKELLSEMISGEDKKSCMQQVCRFIVRLLAWKSNTQHQTKDNDLLLFSAAVSGINLLLPGFFNLCAWVEKRDSPNVRVYVSIFSITVYSLFIVTCFLPMENSVLKHDLSQKPFAEVQHCWSAVLSLAVFPMAMENRCGIRRFEEQSDAQLSGIQKALEGQSDDNNIPLSSVVPLIY</sequence>
<proteinExistence type="predicted"/>
<dbReference type="PANTHER" id="PTHR23302">
    <property type="entry name" value="TRANSMEMBRANE CHANNEL-RELATED"/>
    <property type="match status" value="1"/>
</dbReference>
<dbReference type="GO" id="GO:0005886">
    <property type="term" value="C:plasma membrane"/>
    <property type="evidence" value="ECO:0007669"/>
    <property type="project" value="InterPro"/>
</dbReference>